<dbReference type="KEGG" id="pdio:PDMSB3_0823.1"/>
<evidence type="ECO:0000313" key="2">
    <source>
        <dbReference type="Proteomes" id="UP000325811"/>
    </source>
</evidence>
<reference evidence="1 2" key="1">
    <citation type="submission" date="2019-08" db="EMBL/GenBank/DDBJ databases">
        <authorList>
            <person name="Herpell B J."/>
        </authorList>
    </citation>
    <scope>NUCLEOTIDE SEQUENCE [LARGE SCALE GENOMIC DNA]</scope>
    <source>
        <strain evidence="2">Msb3</strain>
    </source>
</reference>
<dbReference type="AlphaFoldDB" id="A0A5Q4ZJ92"/>
<sequence>MAKAVSGSACESVMWETWRRMAAKIGVPRHPDERFGVYLTRPQGLQTALRRQRVSASQAARAPPVCAICGTKINQGKDASEPPRRK</sequence>
<dbReference type="EMBL" id="LR699554">
    <property type="protein sequence ID" value="VVD32121.1"/>
    <property type="molecule type" value="Genomic_DNA"/>
</dbReference>
<organism evidence="1 2">
    <name type="scientific">Paraburkholderia dioscoreae</name>
    <dbReference type="NCBI Taxonomy" id="2604047"/>
    <lineage>
        <taxon>Bacteria</taxon>
        <taxon>Pseudomonadati</taxon>
        <taxon>Pseudomonadota</taxon>
        <taxon>Betaproteobacteria</taxon>
        <taxon>Burkholderiales</taxon>
        <taxon>Burkholderiaceae</taxon>
        <taxon>Paraburkholderia</taxon>
    </lineage>
</organism>
<dbReference type="Proteomes" id="UP000325811">
    <property type="component" value="Chromosome II"/>
</dbReference>
<gene>
    <name evidence="1" type="ORF">PDMSB3_0823</name>
</gene>
<keyword evidence="2" id="KW-1185">Reference proteome</keyword>
<accession>A0A5Q4ZJ92</accession>
<name>A0A5Q4ZJ92_9BURK</name>
<protein>
    <submittedName>
        <fullName evidence="1">Uncharacterized protein</fullName>
    </submittedName>
</protein>
<evidence type="ECO:0000313" key="1">
    <source>
        <dbReference type="EMBL" id="VVD32121.1"/>
    </source>
</evidence>
<proteinExistence type="predicted"/>